<evidence type="ECO:0000313" key="9">
    <source>
        <dbReference type="Proteomes" id="UP001152797"/>
    </source>
</evidence>
<protein>
    <submittedName>
        <fullName evidence="8">Nitrate transporter</fullName>
    </submittedName>
</protein>
<comment type="subcellular location">
    <subcellularLocation>
        <location evidence="1">Membrane</location>
        <topology evidence="1">Multi-pass membrane protein</topology>
    </subcellularLocation>
</comment>
<dbReference type="EMBL" id="CAMXCT020000935">
    <property type="protein sequence ID" value="CAL1138306.1"/>
    <property type="molecule type" value="Genomic_DNA"/>
</dbReference>
<dbReference type="InterPro" id="IPR036259">
    <property type="entry name" value="MFS_trans_sf"/>
</dbReference>
<dbReference type="EMBL" id="CAMXCT010000935">
    <property type="protein sequence ID" value="CAI3984931.1"/>
    <property type="molecule type" value="Genomic_DNA"/>
</dbReference>
<evidence type="ECO:0000313" key="8">
    <source>
        <dbReference type="EMBL" id="CAL4772243.1"/>
    </source>
</evidence>
<dbReference type="GO" id="GO:0015112">
    <property type="term" value="F:nitrate transmembrane transporter activity"/>
    <property type="evidence" value="ECO:0007669"/>
    <property type="project" value="InterPro"/>
</dbReference>
<evidence type="ECO:0000313" key="6">
    <source>
        <dbReference type="EMBL" id="CAI3984931.1"/>
    </source>
</evidence>
<comment type="caution">
    <text evidence="6">The sequence shown here is derived from an EMBL/GenBank/DDBJ whole genome shotgun (WGS) entry which is preliminary data.</text>
</comment>
<feature type="transmembrane region" description="Helical" evidence="5">
    <location>
        <begin position="364"/>
        <end position="387"/>
    </location>
</feature>
<keyword evidence="9" id="KW-1185">Reference proteome</keyword>
<organism evidence="6">
    <name type="scientific">Cladocopium goreaui</name>
    <dbReference type="NCBI Taxonomy" id="2562237"/>
    <lineage>
        <taxon>Eukaryota</taxon>
        <taxon>Sar</taxon>
        <taxon>Alveolata</taxon>
        <taxon>Dinophyceae</taxon>
        <taxon>Suessiales</taxon>
        <taxon>Symbiodiniaceae</taxon>
        <taxon>Cladocopium</taxon>
    </lineage>
</organism>
<reference evidence="6" key="1">
    <citation type="submission" date="2022-10" db="EMBL/GenBank/DDBJ databases">
        <authorList>
            <person name="Chen Y."/>
            <person name="Dougan E. K."/>
            <person name="Chan C."/>
            <person name="Rhodes N."/>
            <person name="Thang M."/>
        </authorList>
    </citation>
    <scope>NUCLEOTIDE SEQUENCE</scope>
</reference>
<keyword evidence="4 5" id="KW-0472">Membrane</keyword>
<feature type="transmembrane region" description="Helical" evidence="5">
    <location>
        <begin position="252"/>
        <end position="275"/>
    </location>
</feature>
<evidence type="ECO:0000256" key="5">
    <source>
        <dbReference type="SAM" id="Phobius"/>
    </source>
</evidence>
<reference evidence="7" key="2">
    <citation type="submission" date="2024-04" db="EMBL/GenBank/DDBJ databases">
        <authorList>
            <person name="Chen Y."/>
            <person name="Shah S."/>
            <person name="Dougan E. K."/>
            <person name="Thang M."/>
            <person name="Chan C."/>
        </authorList>
    </citation>
    <scope>NUCLEOTIDE SEQUENCE [LARGE SCALE GENOMIC DNA]</scope>
</reference>
<evidence type="ECO:0000256" key="1">
    <source>
        <dbReference type="ARBA" id="ARBA00004141"/>
    </source>
</evidence>
<keyword evidence="2 5" id="KW-0812">Transmembrane</keyword>
<evidence type="ECO:0000313" key="7">
    <source>
        <dbReference type="EMBL" id="CAL1138306.1"/>
    </source>
</evidence>
<dbReference type="EMBL" id="CAMXCT030000935">
    <property type="protein sequence ID" value="CAL4772243.1"/>
    <property type="molecule type" value="Genomic_DNA"/>
</dbReference>
<accession>A0A9P1C4M8</accession>
<dbReference type="Proteomes" id="UP001152797">
    <property type="component" value="Unassembled WGS sequence"/>
</dbReference>
<evidence type="ECO:0000256" key="4">
    <source>
        <dbReference type="ARBA" id="ARBA00023136"/>
    </source>
</evidence>
<proteinExistence type="predicted"/>
<feature type="transmembrane region" description="Helical" evidence="5">
    <location>
        <begin position="34"/>
        <end position="57"/>
    </location>
</feature>
<dbReference type="AlphaFoldDB" id="A0A9P1C4M8"/>
<dbReference type="OrthoDB" id="426475at2759"/>
<dbReference type="GO" id="GO:0016020">
    <property type="term" value="C:membrane"/>
    <property type="evidence" value="ECO:0007669"/>
    <property type="project" value="UniProtKB-SubCell"/>
</dbReference>
<evidence type="ECO:0000256" key="3">
    <source>
        <dbReference type="ARBA" id="ARBA00022989"/>
    </source>
</evidence>
<dbReference type="PANTHER" id="PTHR23515">
    <property type="entry name" value="HIGH-AFFINITY NITRATE TRANSPORTER 2.3"/>
    <property type="match status" value="1"/>
</dbReference>
<evidence type="ECO:0000256" key="2">
    <source>
        <dbReference type="ARBA" id="ARBA00022692"/>
    </source>
</evidence>
<feature type="transmembrane region" description="Helical" evidence="5">
    <location>
        <begin position="146"/>
        <end position="165"/>
    </location>
</feature>
<dbReference type="InterPro" id="IPR044772">
    <property type="entry name" value="NO3_transporter"/>
</dbReference>
<gene>
    <name evidence="6" type="ORF">C1SCF055_LOCUS12424</name>
</gene>
<feature type="transmembrane region" description="Helical" evidence="5">
    <location>
        <begin position="185"/>
        <end position="208"/>
    </location>
</feature>
<sequence>MPGFKLAVDKNNKATELALIRVCGTVQQNPHMRAFWASTISFFLAFLGWFALAPLALEVATSMGTCENQLYPPEDNPKRVAYLKYKSLKTGKAYCQYGKNDDTNPTDCNPVPQDILASGTADEKMQYRPGVLADCVCTPGTECKDIIANAGVAAVASTIFVRIALGTLLERFGPVNVQSGLMTFGAFWVAMAAAITAPWNYTLIRFFIGCNRPAFAKSMPGFKLAVDKNNKATELALIRVCGTVQQNPHMRAFWASTISFFLAFLGWFALAPLALEVATSMGTCENQLYPPEDNPKRVAYLKYKSLKTGKAYCQYGKNDDTNPTDCNPVPQDILASGTADEKMQYRPGVLADCVCTPGTECKDIIANAGVAAVASTIFVRIALGTLLERFGPVNVQSGLMTFGAFWVAMAAAITAPWNYTLIRFFIGCAGAG</sequence>
<keyword evidence="3 5" id="KW-1133">Transmembrane helix</keyword>
<feature type="transmembrane region" description="Helical" evidence="5">
    <location>
        <begin position="399"/>
        <end position="417"/>
    </location>
</feature>
<dbReference type="SUPFAM" id="SSF103473">
    <property type="entry name" value="MFS general substrate transporter"/>
    <property type="match status" value="2"/>
</dbReference>
<name>A0A9P1C4M8_9DINO</name>